<keyword evidence="3" id="KW-0378">Hydrolase</keyword>
<reference evidence="7 8" key="2">
    <citation type="submission" date="2019-08" db="EMBL/GenBank/DDBJ databases">
        <title>Jejuicoccus antrihumi gen. nov., sp. nov., a new member of the family Dermacoccaceae isolated from a cave.</title>
        <authorList>
            <person name="Schumann P."/>
            <person name="Kim I.S."/>
        </authorList>
    </citation>
    <scope>NUCLEOTIDE SEQUENCE [LARGE SCALE GENOMIC DNA]</scope>
    <source>
        <strain evidence="7 8">C5-26</strain>
    </source>
</reference>
<keyword evidence="4" id="KW-0961">Cell wall biogenesis/degradation</keyword>
<dbReference type="EC" id="3.5.1.28" evidence="2"/>
<comment type="catalytic activity">
    <reaction evidence="1">
        <text>Hydrolyzes the link between N-acetylmuramoyl residues and L-amino acid residues in certain cell-wall glycopeptides.</text>
        <dbReference type="EC" id="3.5.1.28"/>
    </reaction>
</comment>
<proteinExistence type="predicted"/>
<evidence type="ECO:0000256" key="5">
    <source>
        <dbReference type="SAM" id="SignalP"/>
    </source>
</evidence>
<dbReference type="OrthoDB" id="9758772at2"/>
<evidence type="ECO:0000256" key="2">
    <source>
        <dbReference type="ARBA" id="ARBA00011901"/>
    </source>
</evidence>
<dbReference type="SUPFAM" id="SSF55846">
    <property type="entry name" value="N-acetylmuramoyl-L-alanine amidase-like"/>
    <property type="match status" value="1"/>
</dbReference>
<dbReference type="EMBL" id="VCQV01000011">
    <property type="protein sequence ID" value="TWP36494.1"/>
    <property type="molecule type" value="Genomic_DNA"/>
</dbReference>
<dbReference type="PANTHER" id="PTHR30417">
    <property type="entry name" value="N-ACETYLMURAMOYL-L-ALANINE AMIDASE AMID"/>
    <property type="match status" value="1"/>
</dbReference>
<dbReference type="GO" id="GO:0008745">
    <property type="term" value="F:N-acetylmuramoyl-L-alanine amidase activity"/>
    <property type="evidence" value="ECO:0007669"/>
    <property type="project" value="UniProtKB-EC"/>
</dbReference>
<name>A0A563E3M6_9MICO</name>
<dbReference type="GO" id="GO:0071555">
    <property type="term" value="P:cell wall organization"/>
    <property type="evidence" value="ECO:0007669"/>
    <property type="project" value="UniProtKB-KW"/>
</dbReference>
<evidence type="ECO:0000313" key="8">
    <source>
        <dbReference type="Proteomes" id="UP000320244"/>
    </source>
</evidence>
<evidence type="ECO:0000256" key="4">
    <source>
        <dbReference type="ARBA" id="ARBA00023316"/>
    </source>
</evidence>
<reference evidence="7 8" key="1">
    <citation type="submission" date="2019-05" db="EMBL/GenBank/DDBJ databases">
        <authorList>
            <person name="Lee S.D."/>
        </authorList>
    </citation>
    <scope>NUCLEOTIDE SEQUENCE [LARGE SCALE GENOMIC DNA]</scope>
    <source>
        <strain evidence="7 8">C5-26</strain>
    </source>
</reference>
<dbReference type="Pfam" id="PF01510">
    <property type="entry name" value="Amidase_2"/>
    <property type="match status" value="1"/>
</dbReference>
<dbReference type="InterPro" id="IPR002502">
    <property type="entry name" value="Amidase_domain"/>
</dbReference>
<dbReference type="InterPro" id="IPR036505">
    <property type="entry name" value="Amidase/PGRP_sf"/>
</dbReference>
<dbReference type="RefSeq" id="WP_146316577.1">
    <property type="nucleotide sequence ID" value="NZ_VCQV01000011.1"/>
</dbReference>
<dbReference type="GO" id="GO:0009254">
    <property type="term" value="P:peptidoglycan turnover"/>
    <property type="evidence" value="ECO:0007669"/>
    <property type="project" value="TreeGrafter"/>
</dbReference>
<dbReference type="CDD" id="cd06583">
    <property type="entry name" value="PGRP"/>
    <property type="match status" value="1"/>
</dbReference>
<keyword evidence="5" id="KW-0732">Signal</keyword>
<dbReference type="InterPro" id="IPR006311">
    <property type="entry name" value="TAT_signal"/>
</dbReference>
<dbReference type="Gene3D" id="3.40.80.10">
    <property type="entry name" value="Peptidoglycan recognition protein-like"/>
    <property type="match status" value="1"/>
</dbReference>
<dbReference type="FunFam" id="3.40.80.10:FF:000006">
    <property type="entry name" value="N-acetylmuramoyl-L-alanine amidase"/>
    <property type="match status" value="1"/>
</dbReference>
<gene>
    <name evidence="7" type="ORF">FGL98_09765</name>
</gene>
<comment type="caution">
    <text evidence="7">The sequence shown here is derived from an EMBL/GenBank/DDBJ whole genome shotgun (WGS) entry which is preliminary data.</text>
</comment>
<dbReference type="SMART" id="SM00644">
    <property type="entry name" value="Ami_2"/>
    <property type="match status" value="1"/>
</dbReference>
<organism evidence="7 8">
    <name type="scientific">Leekyejoonella antrihumi</name>
    <dbReference type="NCBI Taxonomy" id="1660198"/>
    <lineage>
        <taxon>Bacteria</taxon>
        <taxon>Bacillati</taxon>
        <taxon>Actinomycetota</taxon>
        <taxon>Actinomycetes</taxon>
        <taxon>Micrococcales</taxon>
        <taxon>Dermacoccaceae</taxon>
        <taxon>Leekyejoonella</taxon>
    </lineage>
</organism>
<dbReference type="PROSITE" id="PS51318">
    <property type="entry name" value="TAT"/>
    <property type="match status" value="1"/>
</dbReference>
<dbReference type="Proteomes" id="UP000320244">
    <property type="component" value="Unassembled WGS sequence"/>
</dbReference>
<dbReference type="InterPro" id="IPR051206">
    <property type="entry name" value="NAMLAA_amidase_2"/>
</dbReference>
<evidence type="ECO:0000313" key="7">
    <source>
        <dbReference type="EMBL" id="TWP36494.1"/>
    </source>
</evidence>
<dbReference type="PANTHER" id="PTHR30417:SF1">
    <property type="entry name" value="N-ACETYLMURAMOYL-L-ALANINE AMIDASE AMID"/>
    <property type="match status" value="1"/>
</dbReference>
<dbReference type="InterPro" id="IPR023346">
    <property type="entry name" value="Lysozyme-like_dom_sf"/>
</dbReference>
<accession>A0A563E3M6</accession>
<feature type="domain" description="N-acetylmuramoyl-L-alanine amidase" evidence="6">
    <location>
        <begin position="250"/>
        <end position="388"/>
    </location>
</feature>
<protein>
    <recommendedName>
        <fullName evidence="2">N-acetylmuramoyl-L-alanine amidase</fullName>
        <ecNumber evidence="2">3.5.1.28</ecNumber>
    </recommendedName>
</protein>
<dbReference type="SUPFAM" id="SSF53955">
    <property type="entry name" value="Lysozyme-like"/>
    <property type="match status" value="1"/>
</dbReference>
<feature type="signal peptide" evidence="5">
    <location>
        <begin position="1"/>
        <end position="28"/>
    </location>
</feature>
<keyword evidence="8" id="KW-1185">Reference proteome</keyword>
<evidence type="ECO:0000259" key="6">
    <source>
        <dbReference type="SMART" id="SM00644"/>
    </source>
</evidence>
<evidence type="ECO:0000256" key="3">
    <source>
        <dbReference type="ARBA" id="ARBA00022801"/>
    </source>
</evidence>
<dbReference type="GO" id="GO:0009253">
    <property type="term" value="P:peptidoglycan catabolic process"/>
    <property type="evidence" value="ECO:0007669"/>
    <property type="project" value="InterPro"/>
</dbReference>
<evidence type="ECO:0000256" key="1">
    <source>
        <dbReference type="ARBA" id="ARBA00001561"/>
    </source>
</evidence>
<dbReference type="AlphaFoldDB" id="A0A563E3M6"/>
<dbReference type="Gene3D" id="1.10.530.10">
    <property type="match status" value="1"/>
</dbReference>
<feature type="chain" id="PRO_5022073619" description="N-acetylmuramoyl-L-alanine amidase" evidence="5">
    <location>
        <begin position="29"/>
        <end position="630"/>
    </location>
</feature>
<sequence>MANPISRRNFLVASLAVPLVAAASPAFAIDEHDQFAAAATKYGVPASVLAAVAYGQSRWEDHAGAPSTSLGYGPMHLIDGAAAQQARRAAGKDGAAVIDTLGQAAKLTGLSKEALRTDPAANIAGAAAVIAANQKQLGHSTGTATDPATWYAAIATSSGFTSASGERTFADDVMIDLRNGTSKKTSGVTLSLAPTRVGNVTPQRTVITRRVEESQRHRQNGPIDAPRGLDVEWIEAPYEQYGPNPGDYGNHDLGFRPKSPTLNQLVIHDTEGSYASAIELVQDPTYLAWNYTVRSADGHIAQHLHPKDIGWHAGNWYVNMHAIGVEHEGYAATGATWYTESLYRNSARLVSYLCREYCIPMDREHIIGHDQVPAIATPYIPGMHWDPGPYWDWEHYFELLGAPLHHGTSHRPVHRGDVVRILPGFDDNRQPVSGCGTDPGAACPIQGTNFVTLRTGPSNSAPLVNDIGLHQDGQPASTYVSDISARAAAGVDFVVADVSDDWTAIWYLGLQAWFYNPHKTPTARVVANGRKITPRQAGTKIYGRAYPEASAYSNPDDVQALAPLIYTADPGQEYVVADAQVPTDYYKAQTFSLDTPDDHIDIIGKERYYLISFGHRVAYILADDVTWTHD</sequence>